<organism evidence="1 2">
    <name type="scientific">Pirellula staleyi (strain ATCC 27377 / DSM 6068 / ICPB 4128)</name>
    <name type="common">Pirella staleyi</name>
    <dbReference type="NCBI Taxonomy" id="530564"/>
    <lineage>
        <taxon>Bacteria</taxon>
        <taxon>Pseudomonadati</taxon>
        <taxon>Planctomycetota</taxon>
        <taxon>Planctomycetia</taxon>
        <taxon>Pirellulales</taxon>
        <taxon>Pirellulaceae</taxon>
        <taxon>Pirellula</taxon>
    </lineage>
</organism>
<sequence>MSSFGDRRSERDAGLRRLVDDLQLADAGSRALQSVAAEQGGSLLSIELSGDAVGTLRELLANSAAAALYLAHGRLLLAEHTPGQGRTLELYCSAAGTPLDLLFLEWSRAARAPYLGVVALQPAAVRSAEAPSPPAAAPPTPEASYQLALDTARLPQPLASGEFRVLGRSSDRSIGVSTLASASDPPVLVVIVELEDQATGVQWNLPLVLEPREAPTAAAQTAATGNATERSLLEGWFYVDQPAAREASKTLTLSILIRPAAADELARLSPAQVATLLGYSWMLAIPLERSNPPSTLGWQASLLEIDLADLAAKQQLVVAVRYLPAHETLTLAEGGSDGV</sequence>
<dbReference type="HOGENOM" id="CLU_818478_0_0_0"/>
<dbReference type="KEGG" id="psl:Psta_1467"/>
<keyword evidence="2" id="KW-1185">Reference proteome</keyword>
<dbReference type="AlphaFoldDB" id="D2QXF7"/>
<dbReference type="STRING" id="530564.Psta_1467"/>
<reference evidence="1 2" key="1">
    <citation type="journal article" date="2009" name="Stand. Genomic Sci.">
        <title>Complete genome sequence of Pirellula staleyi type strain (ATCC 27377).</title>
        <authorList>
            <person name="Clum A."/>
            <person name="Tindall B.J."/>
            <person name="Sikorski J."/>
            <person name="Ivanova N."/>
            <person name="Mavrommatis K."/>
            <person name="Lucas S."/>
            <person name="Glavina del Rio T."/>
            <person name="Nolan M."/>
            <person name="Chen F."/>
            <person name="Tice H."/>
            <person name="Pitluck S."/>
            <person name="Cheng J.F."/>
            <person name="Chertkov O."/>
            <person name="Brettin T."/>
            <person name="Han C."/>
            <person name="Detter J.C."/>
            <person name="Kuske C."/>
            <person name="Bruce D."/>
            <person name="Goodwin L."/>
            <person name="Ovchinikova G."/>
            <person name="Pati A."/>
            <person name="Mikhailova N."/>
            <person name="Chen A."/>
            <person name="Palaniappan K."/>
            <person name="Land M."/>
            <person name="Hauser L."/>
            <person name="Chang Y.J."/>
            <person name="Jeffries C.D."/>
            <person name="Chain P."/>
            <person name="Rohde M."/>
            <person name="Goker M."/>
            <person name="Bristow J."/>
            <person name="Eisen J.A."/>
            <person name="Markowitz V."/>
            <person name="Hugenholtz P."/>
            <person name="Kyrpides N.C."/>
            <person name="Klenk H.P."/>
            <person name="Lapidus A."/>
        </authorList>
    </citation>
    <scope>NUCLEOTIDE SEQUENCE [LARGE SCALE GENOMIC DNA]</scope>
    <source>
        <strain evidence="2">ATCC 27377 / DSM 6068 / ICPB 4128</strain>
    </source>
</reference>
<dbReference type="EMBL" id="CP001848">
    <property type="protein sequence ID" value="ADB16142.1"/>
    <property type="molecule type" value="Genomic_DNA"/>
</dbReference>
<evidence type="ECO:0000313" key="1">
    <source>
        <dbReference type="EMBL" id="ADB16142.1"/>
    </source>
</evidence>
<proteinExistence type="predicted"/>
<evidence type="ECO:0000313" key="2">
    <source>
        <dbReference type="Proteomes" id="UP000001887"/>
    </source>
</evidence>
<protein>
    <submittedName>
        <fullName evidence="1">Uncharacterized protein</fullName>
    </submittedName>
</protein>
<accession>D2QXF7</accession>
<gene>
    <name evidence="1" type="ordered locus">Psta_1467</name>
</gene>
<name>D2QXF7_PIRSD</name>
<dbReference type="Proteomes" id="UP000001887">
    <property type="component" value="Chromosome"/>
</dbReference>